<comment type="caution">
    <text evidence="2">The sequence shown here is derived from an EMBL/GenBank/DDBJ whole genome shotgun (WGS) entry which is preliminary data.</text>
</comment>
<keyword evidence="3" id="KW-1185">Reference proteome</keyword>
<feature type="compositionally biased region" description="Basic and acidic residues" evidence="1">
    <location>
        <begin position="77"/>
        <end position="89"/>
    </location>
</feature>
<accession>A0A8H7RUF1</accession>
<feature type="region of interest" description="Disordered" evidence="1">
    <location>
        <begin position="48"/>
        <end position="98"/>
    </location>
</feature>
<evidence type="ECO:0000256" key="1">
    <source>
        <dbReference type="SAM" id="MobiDB-lite"/>
    </source>
</evidence>
<reference evidence="2" key="1">
    <citation type="submission" date="2020-12" db="EMBL/GenBank/DDBJ databases">
        <title>Metabolic potential, ecology and presence of endohyphal bacteria is reflected in genomic diversity of Mucoromycotina.</title>
        <authorList>
            <person name="Muszewska A."/>
            <person name="Okrasinska A."/>
            <person name="Steczkiewicz K."/>
            <person name="Drgas O."/>
            <person name="Orlowska M."/>
            <person name="Perlinska-Lenart U."/>
            <person name="Aleksandrzak-Piekarczyk T."/>
            <person name="Szatraj K."/>
            <person name="Zielenkiewicz U."/>
            <person name="Pilsyk S."/>
            <person name="Malc E."/>
            <person name="Mieczkowski P."/>
            <person name="Kruszewska J.S."/>
            <person name="Biernat P."/>
            <person name="Pawlowska J."/>
        </authorList>
    </citation>
    <scope>NUCLEOTIDE SEQUENCE</scope>
    <source>
        <strain evidence="2">CBS 226.32</strain>
    </source>
</reference>
<gene>
    <name evidence="2" type="ORF">INT46_007073</name>
</gene>
<evidence type="ECO:0000313" key="2">
    <source>
        <dbReference type="EMBL" id="KAG2216013.1"/>
    </source>
</evidence>
<proteinExistence type="predicted"/>
<organism evidence="2 3">
    <name type="scientific">Mucor plumbeus</name>
    <dbReference type="NCBI Taxonomy" id="97098"/>
    <lineage>
        <taxon>Eukaryota</taxon>
        <taxon>Fungi</taxon>
        <taxon>Fungi incertae sedis</taxon>
        <taxon>Mucoromycota</taxon>
        <taxon>Mucoromycotina</taxon>
        <taxon>Mucoromycetes</taxon>
        <taxon>Mucorales</taxon>
        <taxon>Mucorineae</taxon>
        <taxon>Mucoraceae</taxon>
        <taxon>Mucor</taxon>
    </lineage>
</organism>
<evidence type="ECO:0000313" key="3">
    <source>
        <dbReference type="Proteomes" id="UP000650833"/>
    </source>
</evidence>
<feature type="compositionally biased region" description="Low complexity" evidence="1">
    <location>
        <begin position="48"/>
        <end position="58"/>
    </location>
</feature>
<dbReference type="EMBL" id="JAEPRC010000001">
    <property type="protein sequence ID" value="KAG2216013.1"/>
    <property type="molecule type" value="Genomic_DNA"/>
</dbReference>
<dbReference type="Proteomes" id="UP000650833">
    <property type="component" value="Unassembled WGS sequence"/>
</dbReference>
<sequence>MNISNRHSLDLPINNNIPIHHKISEDDINTWKKWQYLVPRWSSPELSSITSTTASVVTQPEEKHCNSWDEENTIGGDGDHHVDEVEKKLPPPPQQQQHYHGNNVIAILKQY</sequence>
<dbReference type="AlphaFoldDB" id="A0A8H7RUF1"/>
<name>A0A8H7RUF1_9FUNG</name>
<protein>
    <submittedName>
        <fullName evidence="2">Uncharacterized protein</fullName>
    </submittedName>
</protein>